<reference evidence="18 19" key="1">
    <citation type="journal article" date="2012" name="Int. J. Syst. Evol. Microbiol.">
        <title>Vibrio caribbeanicus sp. nov., isolated from the marine sponge Scleritoderma cyanea.</title>
        <authorList>
            <person name="Hoffmann M."/>
            <person name="Monday S.R."/>
            <person name="Allard M.W."/>
            <person name="Strain E.A."/>
            <person name="Whittaker P."/>
            <person name="Naum M."/>
            <person name="McCarthy P.J."/>
            <person name="Lopez J.V."/>
            <person name="Fischer M."/>
            <person name="Brown E.W."/>
        </authorList>
    </citation>
    <scope>NUCLEOTIDE SEQUENCE [LARGE SCALE GENOMIC DNA]</scope>
    <source>
        <strain evidence="19">DSMZ 21326</strain>
    </source>
</reference>
<dbReference type="AlphaFoldDB" id="E8M6J0"/>
<feature type="binding site" description="covalent" evidence="14">
    <location>
        <position position="53"/>
    </location>
    <ligand>
        <name>heme</name>
        <dbReference type="ChEBI" id="CHEBI:30413"/>
        <label>1</label>
    </ligand>
</feature>
<evidence type="ECO:0000313" key="19">
    <source>
        <dbReference type="Proteomes" id="UP000006228"/>
    </source>
</evidence>
<feature type="binding site" description="covalent" evidence="14">
    <location>
        <position position="56"/>
    </location>
    <ligand>
        <name>heme</name>
        <dbReference type="ChEBI" id="CHEBI:30413"/>
        <label>1</label>
    </ligand>
</feature>
<feature type="binding site" description="covalent" evidence="14">
    <location>
        <position position="85"/>
    </location>
    <ligand>
        <name>heme</name>
        <dbReference type="ChEBI" id="CHEBI:30413"/>
        <label>2</label>
    </ligand>
</feature>
<dbReference type="PIRSF" id="PIRSF000014">
    <property type="entry name" value="4_hem_cytch_TorC"/>
    <property type="match status" value="1"/>
</dbReference>
<evidence type="ECO:0000256" key="11">
    <source>
        <dbReference type="ARBA" id="ARBA00023004"/>
    </source>
</evidence>
<dbReference type="InterPro" id="IPR005126">
    <property type="entry name" value="NapC/NirT_cyt_c_N"/>
</dbReference>
<keyword evidence="12 13" id="KW-0472">Membrane</keyword>
<feature type="binding site" description="covalent" evidence="14">
    <location>
        <position position="143"/>
    </location>
    <ligand>
        <name>heme</name>
        <dbReference type="ChEBI" id="CHEBI:30413"/>
        <label>3</label>
    </ligand>
</feature>
<gene>
    <name evidence="18" type="ORF">VISI1226_22100</name>
</gene>
<feature type="binding site" description="covalent" evidence="14">
    <location>
        <position position="146"/>
    </location>
    <ligand>
        <name>heme</name>
        <dbReference type="ChEBI" id="CHEBI:30413"/>
        <label>3</label>
    </ligand>
</feature>
<dbReference type="EMBL" id="AEVT01000059">
    <property type="protein sequence ID" value="EGA70308.1"/>
    <property type="molecule type" value="Genomic_DNA"/>
</dbReference>
<keyword evidence="7 16" id="KW-0812">Transmembrane</keyword>
<dbReference type="Gene3D" id="1.10.3820.10">
    <property type="entry name" value="Di-heme elbow motif domain"/>
    <property type="match status" value="1"/>
</dbReference>
<feature type="binding site" description="axial binding residue" evidence="15">
    <location>
        <position position="179"/>
    </location>
    <ligand>
        <name>heme</name>
        <dbReference type="ChEBI" id="CHEBI:30413"/>
        <label>4</label>
    </ligand>
    <ligandPart>
        <name>Fe</name>
        <dbReference type="ChEBI" id="CHEBI:18248"/>
    </ligandPart>
</feature>
<dbReference type="GO" id="GO:0005886">
    <property type="term" value="C:plasma membrane"/>
    <property type="evidence" value="ECO:0007669"/>
    <property type="project" value="UniProtKB-SubCell"/>
</dbReference>
<dbReference type="InterPro" id="IPR038266">
    <property type="entry name" value="NapC/NirT_cytc_sf"/>
</dbReference>
<evidence type="ECO:0000256" key="12">
    <source>
        <dbReference type="ARBA" id="ARBA00023136"/>
    </source>
</evidence>
<feature type="binding site" description="covalent" evidence="14">
    <location>
        <position position="326"/>
    </location>
    <ligand>
        <name>heme</name>
        <dbReference type="ChEBI" id="CHEBI:30413"/>
        <label>5</label>
    </ligand>
</feature>
<keyword evidence="4 13" id="KW-1003">Cell membrane</keyword>
<name>E8M6J0_PHOS4</name>
<evidence type="ECO:0000256" key="14">
    <source>
        <dbReference type="PIRSR" id="PIRSR000014-1"/>
    </source>
</evidence>
<dbReference type="FunFam" id="1.10.3820.10:FF:000001">
    <property type="entry name" value="Cytochrome c-type protein"/>
    <property type="match status" value="1"/>
</dbReference>
<dbReference type="PANTHER" id="PTHR30333">
    <property type="entry name" value="CYTOCHROME C-TYPE PROTEIN"/>
    <property type="match status" value="1"/>
</dbReference>
<dbReference type="Pfam" id="PF03264">
    <property type="entry name" value="Cytochrom_NNT"/>
    <property type="match status" value="1"/>
</dbReference>
<organism evidence="18 19">
    <name type="scientific">Vibrio sinaloensis DSM 21326</name>
    <dbReference type="NCBI Taxonomy" id="945550"/>
    <lineage>
        <taxon>Bacteria</taxon>
        <taxon>Pseudomonadati</taxon>
        <taxon>Pseudomonadota</taxon>
        <taxon>Gammaproteobacteria</taxon>
        <taxon>Vibrionales</taxon>
        <taxon>Vibrionaceae</taxon>
        <taxon>Vibrio</taxon>
        <taxon>Vibrio oreintalis group</taxon>
    </lineage>
</organism>
<comment type="subcellular location">
    <subcellularLocation>
        <location evidence="1">Cell inner membrane</location>
        <topology evidence="1">Single-pass type II membrane protein</topology>
    </subcellularLocation>
</comment>
<evidence type="ECO:0000256" key="8">
    <source>
        <dbReference type="ARBA" id="ARBA00022723"/>
    </source>
</evidence>
<dbReference type="GO" id="GO:0009276">
    <property type="term" value="C:Gram-negative-bacterium-type cell wall"/>
    <property type="evidence" value="ECO:0007669"/>
    <property type="project" value="UniProtKB-UniRule"/>
</dbReference>
<evidence type="ECO:0000256" key="4">
    <source>
        <dbReference type="ARBA" id="ARBA00022475"/>
    </source>
</evidence>
<sequence>MRQFVCFCKELLQTMSIKKRYLLLIAAVGVGIGWVTLGGTAAVMHYTSSTEFCVSCHSMKAPYEEYQGSVHFSNAKGIRAECADCHISSDPVDYLITKVRASKDIYHEFVSGKIETPELYESHRKEMAETVWDQFRQNDSATCRSCHDFGAMEQYEQSRDAAKMHAYAKANDQTCIDCHKGMAHFAPKAELDSKAFDTLMAFTQHTKADADVVYPVMDIAIGDFGHISPTATLKVLEAEGDKRTVELNAYQMKGAEQVLYMGEGQRAIVAKLTQAGQDALETGDYQTDAYGNDWRSVTLTGEINSPVVDSLEPVWTYAEQLDNVYCSTCHSKIPGEHFTVNAWGPVAKGMGARTDISPENLELLTKYFQNHAKDVVGH</sequence>
<keyword evidence="3 13" id="KW-0813">Transport</keyword>
<evidence type="ECO:0000256" key="7">
    <source>
        <dbReference type="ARBA" id="ARBA00022692"/>
    </source>
</evidence>
<dbReference type="GO" id="GO:0020037">
    <property type="term" value="F:heme binding"/>
    <property type="evidence" value="ECO:0007669"/>
    <property type="project" value="UniProtKB-UniRule"/>
</dbReference>
<dbReference type="PANTHER" id="PTHR30333:SF3">
    <property type="entry name" value="CYTOCHROME C-TYPE PROTEIN TORY"/>
    <property type="match status" value="1"/>
</dbReference>
<dbReference type="InterPro" id="IPR051174">
    <property type="entry name" value="Cytochrome_c-type_ET"/>
</dbReference>
<evidence type="ECO:0000313" key="18">
    <source>
        <dbReference type="EMBL" id="EGA70308.1"/>
    </source>
</evidence>
<evidence type="ECO:0000256" key="9">
    <source>
        <dbReference type="ARBA" id="ARBA00022982"/>
    </source>
</evidence>
<keyword evidence="9 13" id="KW-0249">Electron transport</keyword>
<dbReference type="InterPro" id="IPR009154">
    <property type="entry name" value="Membr-bd_4haem_cyt_TorC"/>
</dbReference>
<dbReference type="eggNOG" id="COG3005">
    <property type="taxonomic scope" value="Bacteria"/>
</dbReference>
<comment type="similarity">
    <text evidence="2 13">Belongs to the TorC/TorY family.</text>
</comment>
<evidence type="ECO:0000259" key="17">
    <source>
        <dbReference type="Pfam" id="PF03264"/>
    </source>
</evidence>
<keyword evidence="8 13" id="KW-0479">Metal-binding</keyword>
<evidence type="ECO:0000256" key="10">
    <source>
        <dbReference type="ARBA" id="ARBA00022989"/>
    </source>
</evidence>
<feature type="binding site" description="covalent" evidence="14">
    <location>
        <position position="175"/>
    </location>
    <ligand>
        <name>heme</name>
        <dbReference type="ChEBI" id="CHEBI:30413"/>
        <label>4</label>
    </ligand>
</feature>
<keyword evidence="11 13" id="KW-0408">Iron</keyword>
<protein>
    <recommendedName>
        <fullName evidence="13">Cytochrome c-type protein</fullName>
    </recommendedName>
</protein>
<evidence type="ECO:0000256" key="5">
    <source>
        <dbReference type="ARBA" id="ARBA00022519"/>
    </source>
</evidence>
<feature type="binding site" description="axial binding residue" evidence="15">
    <location>
        <position position="57"/>
    </location>
    <ligand>
        <name>heme</name>
        <dbReference type="ChEBI" id="CHEBI:30413"/>
        <label>1</label>
    </ligand>
    <ligandPart>
        <name>Fe</name>
        <dbReference type="ChEBI" id="CHEBI:18248"/>
    </ligandPart>
</feature>
<keyword evidence="10 16" id="KW-1133">Transmembrane helix</keyword>
<dbReference type="GO" id="GO:0009061">
    <property type="term" value="P:anaerobic respiration"/>
    <property type="evidence" value="ECO:0007669"/>
    <property type="project" value="TreeGrafter"/>
</dbReference>
<evidence type="ECO:0000256" key="1">
    <source>
        <dbReference type="ARBA" id="ARBA00004249"/>
    </source>
</evidence>
<dbReference type="SUPFAM" id="SSF48695">
    <property type="entry name" value="Multiheme cytochromes"/>
    <property type="match status" value="1"/>
</dbReference>
<evidence type="ECO:0000256" key="3">
    <source>
        <dbReference type="ARBA" id="ARBA00022448"/>
    </source>
</evidence>
<feature type="binding site" description="covalent" evidence="14">
    <location>
        <position position="82"/>
    </location>
    <ligand>
        <name>heme</name>
        <dbReference type="ChEBI" id="CHEBI:30413"/>
        <label>2</label>
    </ligand>
</feature>
<evidence type="ECO:0000256" key="16">
    <source>
        <dbReference type="SAM" id="Phobius"/>
    </source>
</evidence>
<keyword evidence="5 13" id="KW-0997">Cell inner membrane</keyword>
<feature type="binding site" description="covalent" evidence="14">
    <location>
        <position position="329"/>
    </location>
    <ligand>
        <name>heme</name>
        <dbReference type="ChEBI" id="CHEBI:30413"/>
        <label>5</label>
    </ligand>
</feature>
<dbReference type="GO" id="GO:0005506">
    <property type="term" value="F:iron ion binding"/>
    <property type="evidence" value="ECO:0007669"/>
    <property type="project" value="UniProtKB-UniRule"/>
</dbReference>
<dbReference type="InterPro" id="IPR036280">
    <property type="entry name" value="Multihaem_cyt_sf"/>
</dbReference>
<feature type="binding site" description="axial binding residue" evidence="15">
    <location>
        <position position="147"/>
    </location>
    <ligand>
        <name>heme</name>
        <dbReference type="ChEBI" id="CHEBI:30413"/>
        <label>3</label>
    </ligand>
    <ligandPart>
        <name>Fe</name>
        <dbReference type="ChEBI" id="CHEBI:18248"/>
    </ligandPart>
</feature>
<feature type="domain" description="NapC/NirT cytochrome c N-terminal" evidence="17">
    <location>
        <begin position="19"/>
        <end position="188"/>
    </location>
</feature>
<proteinExistence type="inferred from homology"/>
<evidence type="ECO:0000256" key="13">
    <source>
        <dbReference type="PIRNR" id="PIRNR000014"/>
    </source>
</evidence>
<comment type="caution">
    <text evidence="18">The sequence shown here is derived from an EMBL/GenBank/DDBJ whole genome shotgun (WGS) entry which is preliminary data.</text>
</comment>
<feature type="binding site" description="axial binding residue" evidence="15">
    <location>
        <position position="86"/>
    </location>
    <ligand>
        <name>heme</name>
        <dbReference type="ChEBI" id="CHEBI:30413"/>
        <label>2</label>
    </ligand>
    <ligandPart>
        <name>Fe</name>
        <dbReference type="ChEBI" id="CHEBI:18248"/>
    </ligandPart>
</feature>
<keyword evidence="6 13" id="KW-0349">Heme</keyword>
<feature type="binding site" description="covalent" evidence="14">
    <location>
        <position position="178"/>
    </location>
    <ligand>
        <name>heme</name>
        <dbReference type="ChEBI" id="CHEBI:30413"/>
        <label>4</label>
    </ligand>
</feature>
<feature type="transmembrane region" description="Helical" evidence="16">
    <location>
        <begin position="21"/>
        <end position="46"/>
    </location>
</feature>
<feature type="binding site" description="axial binding residue" evidence="15">
    <location>
        <position position="330"/>
    </location>
    <ligand>
        <name>heme</name>
        <dbReference type="ChEBI" id="CHEBI:30413"/>
        <label>5</label>
    </ligand>
    <ligandPart>
        <name>Fe</name>
        <dbReference type="ChEBI" id="CHEBI:18248"/>
    </ligandPart>
</feature>
<dbReference type="Proteomes" id="UP000006228">
    <property type="component" value="Unassembled WGS sequence"/>
</dbReference>
<evidence type="ECO:0000256" key="2">
    <source>
        <dbReference type="ARBA" id="ARBA00006417"/>
    </source>
</evidence>
<evidence type="ECO:0000256" key="15">
    <source>
        <dbReference type="PIRSR" id="PIRSR000014-2"/>
    </source>
</evidence>
<accession>E8M6J0</accession>
<comment type="PTM">
    <text evidence="14">Binds 5 heme groups per subunit.</text>
</comment>
<evidence type="ECO:0000256" key="6">
    <source>
        <dbReference type="ARBA" id="ARBA00022617"/>
    </source>
</evidence>
<dbReference type="GO" id="GO:0009055">
    <property type="term" value="F:electron transfer activity"/>
    <property type="evidence" value="ECO:0007669"/>
    <property type="project" value="UniProtKB-UniRule"/>
</dbReference>